<organism evidence="6 7">
    <name type="scientific">Chthoniobacter flavus Ellin428</name>
    <dbReference type="NCBI Taxonomy" id="497964"/>
    <lineage>
        <taxon>Bacteria</taxon>
        <taxon>Pseudomonadati</taxon>
        <taxon>Verrucomicrobiota</taxon>
        <taxon>Spartobacteria</taxon>
        <taxon>Chthoniobacterales</taxon>
        <taxon>Chthoniobacteraceae</taxon>
        <taxon>Chthoniobacter</taxon>
    </lineage>
</organism>
<dbReference type="Proteomes" id="UP000005824">
    <property type="component" value="Unassembled WGS sequence"/>
</dbReference>
<protein>
    <submittedName>
        <fullName evidence="6">Permease of the major facilitator superfamily</fullName>
    </submittedName>
</protein>
<evidence type="ECO:0000256" key="3">
    <source>
        <dbReference type="ARBA" id="ARBA00023136"/>
    </source>
</evidence>
<dbReference type="eggNOG" id="COG2271">
    <property type="taxonomic scope" value="Bacteria"/>
</dbReference>
<sequence>MLVGSGTGLTALVLGATIVHSWFHKQRGLIIGILTASTATGQLLFLPLLAHVIEIRGWRSAVSIIVAVLLTMLPIIFFFMRDRPAGAVRPYGLSPDEPAPTPAPAGNPFSAALGALRLGLRSRDFWLLAGSFFICGASTNGLIGTHLVPACMDHGIPEVQAAGLLAVMGIFDLFGTTASGWLSDRFSNRWLLFTYYGLRGLSLLFLPSAFQPETHRLSLFAVFYGLDWIATVPPTVALTARAFGREKVGIMFGWIVASHQIGAALAAWGAGFIRTSEGAYDHAFFISGSLCVLTAAGVLLIGRGRRDRVANSSPLPGGASAASISS</sequence>
<reference evidence="6 7" key="1">
    <citation type="journal article" date="2011" name="J. Bacteriol.">
        <title>Genome sequence of Chthoniobacter flavus Ellin428, an aerobic heterotrophic soil bacterium.</title>
        <authorList>
            <person name="Kant R."/>
            <person name="van Passel M.W."/>
            <person name="Palva A."/>
            <person name="Lucas S."/>
            <person name="Lapidus A."/>
            <person name="Glavina Del Rio T."/>
            <person name="Dalin E."/>
            <person name="Tice H."/>
            <person name="Bruce D."/>
            <person name="Goodwin L."/>
            <person name="Pitluck S."/>
            <person name="Larimer F.W."/>
            <person name="Land M.L."/>
            <person name="Hauser L."/>
            <person name="Sangwan P."/>
            <person name="de Vos W.M."/>
            <person name="Janssen P.H."/>
            <person name="Smidt H."/>
        </authorList>
    </citation>
    <scope>NUCLEOTIDE SEQUENCE [LARGE SCALE GENOMIC DNA]</scope>
    <source>
        <strain evidence="6 7">Ellin428</strain>
    </source>
</reference>
<dbReference type="PROSITE" id="PS50850">
    <property type="entry name" value="MFS"/>
    <property type="match status" value="1"/>
</dbReference>
<feature type="transmembrane region" description="Helical" evidence="4">
    <location>
        <begin position="282"/>
        <end position="302"/>
    </location>
</feature>
<dbReference type="AlphaFoldDB" id="B4CYJ2"/>
<dbReference type="PANTHER" id="PTHR11360">
    <property type="entry name" value="MONOCARBOXYLATE TRANSPORTER"/>
    <property type="match status" value="1"/>
</dbReference>
<gene>
    <name evidence="6" type="ORF">CfE428DRAFT_1730</name>
</gene>
<dbReference type="CDD" id="cd17355">
    <property type="entry name" value="MFS_YcxA_like"/>
    <property type="match status" value="1"/>
</dbReference>
<keyword evidence="1 4" id="KW-0812">Transmembrane</keyword>
<feature type="transmembrane region" description="Helical" evidence="4">
    <location>
        <begin position="190"/>
        <end position="210"/>
    </location>
</feature>
<comment type="caution">
    <text evidence="6">The sequence shown here is derived from an EMBL/GenBank/DDBJ whole genome shotgun (WGS) entry which is preliminary data.</text>
</comment>
<feature type="transmembrane region" description="Helical" evidence="4">
    <location>
        <begin position="216"/>
        <end position="238"/>
    </location>
</feature>
<dbReference type="InParanoid" id="B4CYJ2"/>
<accession>B4CYJ2</accession>
<keyword evidence="7" id="KW-1185">Reference proteome</keyword>
<dbReference type="EMBL" id="ABVL01000004">
    <property type="protein sequence ID" value="EDY20533.1"/>
    <property type="molecule type" value="Genomic_DNA"/>
</dbReference>
<keyword evidence="3 4" id="KW-0472">Membrane</keyword>
<proteinExistence type="predicted"/>
<feature type="transmembrane region" description="Helical" evidence="4">
    <location>
        <begin position="61"/>
        <end position="80"/>
    </location>
</feature>
<keyword evidence="2 4" id="KW-1133">Transmembrane helix</keyword>
<dbReference type="InterPro" id="IPR050327">
    <property type="entry name" value="Proton-linked_MCT"/>
</dbReference>
<evidence type="ECO:0000313" key="7">
    <source>
        <dbReference type="Proteomes" id="UP000005824"/>
    </source>
</evidence>
<feature type="transmembrane region" description="Helical" evidence="4">
    <location>
        <begin position="163"/>
        <end position="183"/>
    </location>
</feature>
<dbReference type="FunCoup" id="B4CYJ2">
    <property type="interactions" value="226"/>
</dbReference>
<dbReference type="STRING" id="497964.CfE428DRAFT_1730"/>
<feature type="domain" description="Major facilitator superfamily (MFS) profile" evidence="5">
    <location>
        <begin position="1"/>
        <end position="306"/>
    </location>
</feature>
<dbReference type="InterPro" id="IPR020846">
    <property type="entry name" value="MFS_dom"/>
</dbReference>
<feature type="transmembrane region" description="Helical" evidence="4">
    <location>
        <begin position="6"/>
        <end position="23"/>
    </location>
</feature>
<evidence type="ECO:0000256" key="1">
    <source>
        <dbReference type="ARBA" id="ARBA00022692"/>
    </source>
</evidence>
<evidence type="ECO:0000256" key="2">
    <source>
        <dbReference type="ARBA" id="ARBA00022989"/>
    </source>
</evidence>
<feature type="transmembrane region" description="Helical" evidence="4">
    <location>
        <begin position="250"/>
        <end position="270"/>
    </location>
</feature>
<dbReference type="Gene3D" id="1.20.1250.20">
    <property type="entry name" value="MFS general substrate transporter like domains"/>
    <property type="match status" value="2"/>
</dbReference>
<dbReference type="Pfam" id="PF07690">
    <property type="entry name" value="MFS_1"/>
    <property type="match status" value="1"/>
</dbReference>
<feature type="transmembrane region" description="Helical" evidence="4">
    <location>
        <begin position="30"/>
        <end position="49"/>
    </location>
</feature>
<dbReference type="RefSeq" id="WP_006979056.1">
    <property type="nucleotide sequence ID" value="NZ_ABVL01000004.1"/>
</dbReference>
<dbReference type="PANTHER" id="PTHR11360:SF290">
    <property type="entry name" value="MONOCARBOXYLATE MFS PERMEASE"/>
    <property type="match status" value="1"/>
</dbReference>
<dbReference type="InterPro" id="IPR036259">
    <property type="entry name" value="MFS_trans_sf"/>
</dbReference>
<dbReference type="InterPro" id="IPR011701">
    <property type="entry name" value="MFS"/>
</dbReference>
<feature type="transmembrane region" description="Helical" evidence="4">
    <location>
        <begin position="125"/>
        <end position="143"/>
    </location>
</feature>
<evidence type="ECO:0000313" key="6">
    <source>
        <dbReference type="EMBL" id="EDY20533.1"/>
    </source>
</evidence>
<evidence type="ECO:0000259" key="5">
    <source>
        <dbReference type="PROSITE" id="PS50850"/>
    </source>
</evidence>
<name>B4CYJ2_9BACT</name>
<dbReference type="SUPFAM" id="SSF103473">
    <property type="entry name" value="MFS general substrate transporter"/>
    <property type="match status" value="1"/>
</dbReference>
<evidence type="ECO:0000256" key="4">
    <source>
        <dbReference type="SAM" id="Phobius"/>
    </source>
</evidence>
<dbReference type="GO" id="GO:0022857">
    <property type="term" value="F:transmembrane transporter activity"/>
    <property type="evidence" value="ECO:0007669"/>
    <property type="project" value="InterPro"/>
</dbReference>